<dbReference type="InterPro" id="IPR009665">
    <property type="entry name" value="YyaC"/>
</dbReference>
<dbReference type="STRING" id="1552.A7L45_21900"/>
<dbReference type="KEGG" id="ceu:A7L45_21900"/>
<organism evidence="1 2">
    <name type="scientific">Clostridium estertheticum subsp. estertheticum</name>
    <dbReference type="NCBI Taxonomy" id="1552"/>
    <lineage>
        <taxon>Bacteria</taxon>
        <taxon>Bacillati</taxon>
        <taxon>Bacillota</taxon>
        <taxon>Clostridia</taxon>
        <taxon>Eubacteriales</taxon>
        <taxon>Clostridiaceae</taxon>
        <taxon>Clostridium</taxon>
    </lineage>
</organism>
<dbReference type="GO" id="GO:0006508">
    <property type="term" value="P:proteolysis"/>
    <property type="evidence" value="ECO:0007669"/>
    <property type="project" value="UniProtKB-KW"/>
</dbReference>
<keyword evidence="2" id="KW-1185">Reference proteome</keyword>
<keyword evidence="1" id="KW-0645">Protease</keyword>
<dbReference type="Proteomes" id="UP000182569">
    <property type="component" value="Chromosome"/>
</dbReference>
<dbReference type="EMBL" id="CP015756">
    <property type="protein sequence ID" value="APC42807.1"/>
    <property type="molecule type" value="Genomic_DNA"/>
</dbReference>
<evidence type="ECO:0000313" key="1">
    <source>
        <dbReference type="EMBL" id="APC42807.1"/>
    </source>
</evidence>
<protein>
    <submittedName>
        <fullName evidence="1">Spore protease YyaC</fullName>
    </submittedName>
</protein>
<gene>
    <name evidence="1" type="ORF">A7L45_21900</name>
</gene>
<keyword evidence="1" id="KW-0378">Hydrolase</keyword>
<proteinExistence type="predicted"/>
<reference evidence="2" key="1">
    <citation type="journal article" date="2016" name="Front. Microbiol.">
        <title>Complete Genome Sequence of Clostridium estertheticum DSM 8809, a Microbe Identified in Spoiled Vacuum Packed Beef.</title>
        <authorList>
            <person name="Yu Z."/>
            <person name="Gunn L."/>
            <person name="Brennan E."/>
            <person name="Reid R."/>
            <person name="Wall P.G."/>
            <person name="Gaora O.P."/>
            <person name="Hurley D."/>
            <person name="Bolton D."/>
            <person name="Fanning S."/>
        </authorList>
    </citation>
    <scope>NUCLEOTIDE SEQUENCE [LARGE SCALE GENOMIC DNA]</scope>
    <source>
        <strain evidence="2">DSM 8809</strain>
    </source>
</reference>
<sequence>MMDKVILDSMSRDCTFKLRDIISEYIFPIVKSSRPIVVLCIGTDRSTGDSLGPLVGNKLNFLIRNKIHIYGNLECPVHAKNLCETIEEINYTYTNPYIIAIDACLGSLQNVGKIVVEEKPLSPGAAMNKDLPKVGDLSITGIVNISGAFEFMVLQNTRLYTVMILADAISKGLYHSVLKTIGGIKLNSIYDDSNINNVEG</sequence>
<dbReference type="NCBIfam" id="TIGR02841">
    <property type="entry name" value="spore_YyaC"/>
    <property type="match status" value="1"/>
</dbReference>
<dbReference type="SUPFAM" id="SSF53163">
    <property type="entry name" value="HybD-like"/>
    <property type="match status" value="1"/>
</dbReference>
<evidence type="ECO:0000313" key="2">
    <source>
        <dbReference type="Proteomes" id="UP000182569"/>
    </source>
</evidence>
<name>A0A1J0GNF1_9CLOT</name>
<accession>A0A1J0GNF1</accession>
<dbReference type="RefSeq" id="WP_071615086.1">
    <property type="nucleotide sequence ID" value="NZ_CP015756.1"/>
</dbReference>
<dbReference type="AlphaFoldDB" id="A0A1J0GNF1"/>
<dbReference type="InterPro" id="IPR023430">
    <property type="entry name" value="Pept_HybD-like_dom_sf"/>
</dbReference>
<dbReference type="Pfam" id="PF06866">
    <property type="entry name" value="DUF1256"/>
    <property type="match status" value="1"/>
</dbReference>
<dbReference type="GO" id="GO:0008233">
    <property type="term" value="F:peptidase activity"/>
    <property type="evidence" value="ECO:0007669"/>
    <property type="project" value="UniProtKB-KW"/>
</dbReference>
<dbReference type="OrthoDB" id="9815953at2"/>